<feature type="signal peptide" evidence="1">
    <location>
        <begin position="1"/>
        <end position="18"/>
    </location>
</feature>
<evidence type="ECO:0000313" key="2">
    <source>
        <dbReference type="EMBL" id="VDD95649.1"/>
    </source>
</evidence>
<sequence>MSMKVLALLLVIILSSTASVFSFTITALKRYRYSNHTDVTTVPPCCSDLIGSLTCKRLNDRDPLVFNRRCQKEADFSMIQCCNSCGLDDAPERYAKFFDANTDSEHCFDRMSPNFCAKFLNKRDFWSSSIWSCDGISANLAFRICRRTCGFCNKNLYSKDDGYYQPTPCGIAPEFIPYSKKAEMLKRYKSNSF</sequence>
<dbReference type="PANTHER" id="PTHR35017">
    <property type="entry name" value="PROTEIN CBG16223-RELATED"/>
    <property type="match status" value="1"/>
</dbReference>
<dbReference type="AlphaFoldDB" id="A0A0N4VJQ4"/>
<name>A0A0N4VJQ4_ENTVE</name>
<gene>
    <name evidence="2" type="ORF">EVEC_LOCUS10400</name>
</gene>
<evidence type="ECO:0000313" key="4">
    <source>
        <dbReference type="WBParaSite" id="EVEC_0001107501-mRNA-1"/>
    </source>
</evidence>
<dbReference type="WBParaSite" id="EVEC_0001107501-mRNA-1">
    <property type="protein sequence ID" value="EVEC_0001107501-mRNA-1"/>
    <property type="gene ID" value="EVEC_0001107501"/>
</dbReference>
<proteinExistence type="predicted"/>
<evidence type="ECO:0000313" key="3">
    <source>
        <dbReference type="Proteomes" id="UP000274131"/>
    </source>
</evidence>
<dbReference type="OrthoDB" id="5853265at2759"/>
<dbReference type="Proteomes" id="UP000274131">
    <property type="component" value="Unassembled WGS sequence"/>
</dbReference>
<dbReference type="PANTHER" id="PTHR35017:SF1">
    <property type="entry name" value="SHKT DOMAIN-CONTAINING PROTEIN"/>
    <property type="match status" value="1"/>
</dbReference>
<feature type="chain" id="PRO_5043123012" evidence="1">
    <location>
        <begin position="19"/>
        <end position="193"/>
    </location>
</feature>
<reference evidence="2 3" key="2">
    <citation type="submission" date="2018-10" db="EMBL/GenBank/DDBJ databases">
        <authorList>
            <consortium name="Pathogen Informatics"/>
        </authorList>
    </citation>
    <scope>NUCLEOTIDE SEQUENCE [LARGE SCALE GENOMIC DNA]</scope>
</reference>
<accession>A0A0N4VJQ4</accession>
<keyword evidence="1" id="KW-0732">Signal</keyword>
<protein>
    <submittedName>
        <fullName evidence="4">ShKT domain-containing protein</fullName>
    </submittedName>
</protein>
<reference evidence="4" key="1">
    <citation type="submission" date="2017-02" db="UniProtKB">
        <authorList>
            <consortium name="WormBaseParasite"/>
        </authorList>
    </citation>
    <scope>IDENTIFICATION</scope>
</reference>
<evidence type="ECO:0000256" key="1">
    <source>
        <dbReference type="SAM" id="SignalP"/>
    </source>
</evidence>
<keyword evidence="3" id="KW-1185">Reference proteome</keyword>
<organism evidence="4">
    <name type="scientific">Enterobius vermicularis</name>
    <name type="common">Human pinworm</name>
    <dbReference type="NCBI Taxonomy" id="51028"/>
    <lineage>
        <taxon>Eukaryota</taxon>
        <taxon>Metazoa</taxon>
        <taxon>Ecdysozoa</taxon>
        <taxon>Nematoda</taxon>
        <taxon>Chromadorea</taxon>
        <taxon>Rhabditida</taxon>
        <taxon>Spirurina</taxon>
        <taxon>Oxyuridomorpha</taxon>
        <taxon>Oxyuroidea</taxon>
        <taxon>Oxyuridae</taxon>
        <taxon>Enterobius</taxon>
    </lineage>
</organism>
<dbReference type="EMBL" id="UXUI01010811">
    <property type="protein sequence ID" value="VDD95649.1"/>
    <property type="molecule type" value="Genomic_DNA"/>
</dbReference>